<feature type="binding site" evidence="10">
    <location>
        <position position="75"/>
    </location>
    <ligand>
        <name>Na(+)</name>
        <dbReference type="ChEBI" id="CHEBI:29101"/>
        <note>structural</note>
    </ligand>
</feature>
<keyword evidence="10" id="KW-0813">Transport</keyword>
<dbReference type="InterPro" id="IPR003691">
    <property type="entry name" value="FluC"/>
</dbReference>
<evidence type="ECO:0000256" key="6">
    <source>
        <dbReference type="ARBA" id="ARBA00023303"/>
    </source>
</evidence>
<dbReference type="eggNOG" id="COG0239">
    <property type="taxonomic scope" value="Bacteria"/>
</dbReference>
<comment type="catalytic activity">
    <reaction evidence="8">
        <text>fluoride(in) = fluoride(out)</text>
        <dbReference type="Rhea" id="RHEA:76159"/>
        <dbReference type="ChEBI" id="CHEBI:17051"/>
    </reaction>
    <physiologicalReaction direction="left-to-right" evidence="8">
        <dbReference type="Rhea" id="RHEA:76160"/>
    </physiologicalReaction>
</comment>
<keyword evidence="10" id="KW-0479">Metal-binding</keyword>
<dbReference type="STRING" id="77635.BISU_0254"/>
<comment type="function">
    <text evidence="9 10">Fluoride-specific ion channel. Important for reducing fluoride concentration in the cell, thus reducing its toxicity.</text>
</comment>
<keyword evidence="6 10" id="KW-0407">Ion channel</keyword>
<keyword evidence="5 10" id="KW-0472">Membrane</keyword>
<dbReference type="EMBL" id="JGZR01000006">
    <property type="protein sequence ID" value="KFJ03777.1"/>
    <property type="molecule type" value="Genomic_DNA"/>
</dbReference>
<evidence type="ECO:0000313" key="12">
    <source>
        <dbReference type="Proteomes" id="UP000029055"/>
    </source>
</evidence>
<feature type="transmembrane region" description="Helical" evidence="10">
    <location>
        <begin position="66"/>
        <end position="87"/>
    </location>
</feature>
<reference evidence="11 12" key="1">
    <citation type="submission" date="2014-03" db="EMBL/GenBank/DDBJ databases">
        <title>Genomics of Bifidobacteria.</title>
        <authorList>
            <person name="Ventura M."/>
            <person name="Milani C."/>
            <person name="Lugli G.A."/>
        </authorList>
    </citation>
    <scope>NUCLEOTIDE SEQUENCE [LARGE SCALE GENOMIC DNA]</scope>
    <source>
        <strain evidence="11 12">LMG 11597</strain>
    </source>
</reference>
<dbReference type="HAMAP" id="MF_00454">
    <property type="entry name" value="FluC"/>
    <property type="match status" value="1"/>
</dbReference>
<feature type="transmembrane region" description="Helical" evidence="10">
    <location>
        <begin position="99"/>
        <end position="120"/>
    </location>
</feature>
<feature type="binding site" evidence="10">
    <location>
        <position position="78"/>
    </location>
    <ligand>
        <name>Na(+)</name>
        <dbReference type="ChEBI" id="CHEBI:29101"/>
        <note>structural</note>
    </ligand>
</feature>
<keyword evidence="3 10" id="KW-0812">Transmembrane</keyword>
<keyword evidence="10" id="KW-0915">Sodium</keyword>
<dbReference type="AlphaFoldDB" id="A0A087E7M6"/>
<organism evidence="11 12">
    <name type="scientific">Bifidobacterium subtile</name>
    <dbReference type="NCBI Taxonomy" id="77635"/>
    <lineage>
        <taxon>Bacteria</taxon>
        <taxon>Bacillati</taxon>
        <taxon>Actinomycetota</taxon>
        <taxon>Actinomycetes</taxon>
        <taxon>Bifidobacteriales</taxon>
        <taxon>Bifidobacteriaceae</taxon>
        <taxon>Bifidobacterium</taxon>
    </lineage>
</organism>
<evidence type="ECO:0000256" key="3">
    <source>
        <dbReference type="ARBA" id="ARBA00022692"/>
    </source>
</evidence>
<dbReference type="GO" id="GO:0140114">
    <property type="term" value="P:cellular detoxification of fluoride"/>
    <property type="evidence" value="ECO:0007669"/>
    <property type="project" value="UniProtKB-UniRule"/>
</dbReference>
<dbReference type="GO" id="GO:0005886">
    <property type="term" value="C:plasma membrane"/>
    <property type="evidence" value="ECO:0007669"/>
    <property type="project" value="UniProtKB-SubCell"/>
</dbReference>
<evidence type="ECO:0000256" key="7">
    <source>
        <dbReference type="ARBA" id="ARBA00035120"/>
    </source>
</evidence>
<dbReference type="Pfam" id="PF02537">
    <property type="entry name" value="CRCB"/>
    <property type="match status" value="1"/>
</dbReference>
<protein>
    <recommendedName>
        <fullName evidence="10">Fluoride-specific ion channel FluC</fullName>
    </recommendedName>
</protein>
<dbReference type="PANTHER" id="PTHR28259">
    <property type="entry name" value="FLUORIDE EXPORT PROTEIN 1-RELATED"/>
    <property type="match status" value="1"/>
</dbReference>
<keyword evidence="4 10" id="KW-1133">Transmembrane helix</keyword>
<comment type="similarity">
    <text evidence="7 10">Belongs to the fluoride channel Fluc/FEX (TC 1.A.43) family.</text>
</comment>
<evidence type="ECO:0000256" key="2">
    <source>
        <dbReference type="ARBA" id="ARBA00022475"/>
    </source>
</evidence>
<keyword evidence="12" id="KW-1185">Reference proteome</keyword>
<comment type="activity regulation">
    <text evidence="10">Na(+) is not transported, but it plays an essential structural role and its presence is essential for fluoride channel function.</text>
</comment>
<evidence type="ECO:0000256" key="4">
    <source>
        <dbReference type="ARBA" id="ARBA00022989"/>
    </source>
</evidence>
<proteinExistence type="inferred from homology"/>
<gene>
    <name evidence="10" type="primary">fluC</name>
    <name evidence="10" type="synonym">crcB</name>
    <name evidence="11" type="ORF">BISU_0254</name>
</gene>
<feature type="transmembrane region" description="Helical" evidence="10">
    <location>
        <begin position="34"/>
        <end position="54"/>
    </location>
</feature>
<dbReference type="PANTHER" id="PTHR28259:SF1">
    <property type="entry name" value="FLUORIDE EXPORT PROTEIN 1-RELATED"/>
    <property type="match status" value="1"/>
</dbReference>
<keyword evidence="2 10" id="KW-1003">Cell membrane</keyword>
<evidence type="ECO:0000256" key="10">
    <source>
        <dbReference type="HAMAP-Rule" id="MF_00454"/>
    </source>
</evidence>
<name>A0A087E7M6_9BIFI</name>
<evidence type="ECO:0000256" key="5">
    <source>
        <dbReference type="ARBA" id="ARBA00023136"/>
    </source>
</evidence>
<keyword evidence="10" id="KW-0406">Ion transport</keyword>
<dbReference type="RefSeq" id="WP_024463096.1">
    <property type="nucleotide sequence ID" value="NZ_CP062939.1"/>
</dbReference>
<evidence type="ECO:0000256" key="8">
    <source>
        <dbReference type="ARBA" id="ARBA00035585"/>
    </source>
</evidence>
<evidence type="ECO:0000256" key="1">
    <source>
        <dbReference type="ARBA" id="ARBA00004651"/>
    </source>
</evidence>
<comment type="caution">
    <text evidence="11">The sequence shown here is derived from an EMBL/GenBank/DDBJ whole genome shotgun (WGS) entry which is preliminary data.</text>
</comment>
<evidence type="ECO:0000256" key="9">
    <source>
        <dbReference type="ARBA" id="ARBA00049940"/>
    </source>
</evidence>
<dbReference type="GO" id="GO:0062054">
    <property type="term" value="F:fluoride channel activity"/>
    <property type="evidence" value="ECO:0007669"/>
    <property type="project" value="UniProtKB-UniRule"/>
</dbReference>
<accession>A0A087E7M6</accession>
<dbReference type="Proteomes" id="UP000029055">
    <property type="component" value="Unassembled WGS sequence"/>
</dbReference>
<evidence type="ECO:0000313" key="11">
    <source>
        <dbReference type="EMBL" id="KFJ03777.1"/>
    </source>
</evidence>
<sequence length="125" mass="13558">MPTSFILVCLCGGLGAVARFILDTSIQRWWRRAFPLSTLIITAVGAFCVGLAAAAFMNQAVDMRTYLLFVIGFFGGFSTFSTAVNQITSLVRGRRQWSAMAYLAVTILASLACIALGWWLGSLAH</sequence>
<dbReference type="OrthoDB" id="5148600at2"/>
<dbReference type="GO" id="GO:0046872">
    <property type="term" value="F:metal ion binding"/>
    <property type="evidence" value="ECO:0007669"/>
    <property type="project" value="UniProtKB-KW"/>
</dbReference>
<comment type="subcellular location">
    <subcellularLocation>
        <location evidence="1 10">Cell membrane</location>
        <topology evidence="1 10">Multi-pass membrane protein</topology>
    </subcellularLocation>
</comment>